<dbReference type="OrthoDB" id="8010103at2759"/>
<dbReference type="Proteomes" id="UP001652620">
    <property type="component" value="Chromosome 3"/>
</dbReference>
<feature type="signal peptide" evidence="1">
    <location>
        <begin position="1"/>
        <end position="24"/>
    </location>
</feature>
<gene>
    <name evidence="3" type="primary">LOC115066472</name>
</gene>
<reference evidence="3" key="1">
    <citation type="submission" date="2025-08" db="UniProtKB">
        <authorList>
            <consortium name="RefSeq"/>
        </authorList>
    </citation>
    <scope>IDENTIFICATION</scope>
    <source>
        <tissue evidence="3">Adult</tissue>
    </source>
</reference>
<keyword evidence="2" id="KW-1185">Reference proteome</keyword>
<proteinExistence type="predicted"/>
<name>A0A8N4L3T6_BACDO</name>
<feature type="chain" id="PRO_5046141380" evidence="1">
    <location>
        <begin position="25"/>
        <end position="134"/>
    </location>
</feature>
<evidence type="ECO:0000313" key="2">
    <source>
        <dbReference type="Proteomes" id="UP001652620"/>
    </source>
</evidence>
<evidence type="ECO:0000256" key="1">
    <source>
        <dbReference type="SAM" id="SignalP"/>
    </source>
</evidence>
<accession>A0A8N4L3T6</accession>
<dbReference type="RefSeq" id="XP_029408078.2">
    <property type="nucleotide sequence ID" value="XM_029552218.2"/>
</dbReference>
<protein>
    <submittedName>
        <fullName evidence="3">Uncharacterized protein LOC115066472</fullName>
    </submittedName>
</protein>
<dbReference type="GeneID" id="115066472"/>
<sequence>MVTGISMNLKDILVIWLMIAATEARFEDFVVKDRNDLTRLGYDDDIADEDYALDEASFSNIEFLQQLSEIEPNIMDFLNGVSLEDMPPGLLRKLQQYYTMMDSATCMDDDDMWQTGEFWNSYDINRFDDTLQLE</sequence>
<keyword evidence="1" id="KW-0732">Signal</keyword>
<dbReference type="KEGG" id="bdr:115066472"/>
<evidence type="ECO:0000313" key="3">
    <source>
        <dbReference type="RefSeq" id="XP_029408078.2"/>
    </source>
</evidence>
<dbReference type="AlphaFoldDB" id="A0A8N4L3T6"/>
<organism evidence="2 3">
    <name type="scientific">Bactrocera dorsalis</name>
    <name type="common">Oriental fruit fly</name>
    <name type="synonym">Dacus dorsalis</name>
    <dbReference type="NCBI Taxonomy" id="27457"/>
    <lineage>
        <taxon>Eukaryota</taxon>
        <taxon>Metazoa</taxon>
        <taxon>Ecdysozoa</taxon>
        <taxon>Arthropoda</taxon>
        <taxon>Hexapoda</taxon>
        <taxon>Insecta</taxon>
        <taxon>Pterygota</taxon>
        <taxon>Neoptera</taxon>
        <taxon>Endopterygota</taxon>
        <taxon>Diptera</taxon>
        <taxon>Brachycera</taxon>
        <taxon>Muscomorpha</taxon>
        <taxon>Tephritoidea</taxon>
        <taxon>Tephritidae</taxon>
        <taxon>Bactrocera</taxon>
        <taxon>Bactrocera</taxon>
    </lineage>
</organism>